<evidence type="ECO:0000256" key="1">
    <source>
        <dbReference type="ARBA" id="ARBA00022723"/>
    </source>
</evidence>
<dbReference type="RefSeq" id="XP_010432343.1">
    <property type="nucleotide sequence ID" value="XM_010434041.2"/>
</dbReference>
<keyword evidence="5" id="KW-1185">Reference proteome</keyword>
<protein>
    <submittedName>
        <fullName evidence="6">Probable BOI-related E3 ubiquitin-protein ligase 2 isoform X1</fullName>
    </submittedName>
</protein>
<dbReference type="GeneID" id="104716630"/>
<gene>
    <name evidence="6" type="primary">LOC104716630</name>
</gene>
<evidence type="ECO:0000256" key="2">
    <source>
        <dbReference type="ARBA" id="ARBA00022771"/>
    </source>
</evidence>
<dbReference type="PIRSF" id="PIRSF036836">
    <property type="entry name" value="RNase_bind_SBP1"/>
    <property type="match status" value="1"/>
</dbReference>
<sequence>MHCICLSETHISDSVSSFLIPSSSLLIEMAIQAQLSYNASNANQIGFGGSEFSLVNNNNGGIGIGNGQFYLNHLQSQKEFNQQALFHHQHHQPQQQQQQSRPQNFLAAHMEKQKQEIDQFIKIQNERLRYVLQEQKKREMEMILRKMESKALVLMNQKEEEMSKALSKNMELEDLLRKMETENQTWQRLARENEAMVQTLNSTLEQVRERAATCHDAGAAEVDDEGSFCGGDGDSFPAEKKMSGSSSSCCNCGSNGVTRVLFLPCRHLCCCTDCEEGLVLCPICNTPKKNRIEAFIF</sequence>
<dbReference type="PANTHER" id="PTHR42647:SF6">
    <property type="entry name" value="RING-TYPE DOMAIN-CONTAINING PROTEIN"/>
    <property type="match status" value="1"/>
</dbReference>
<organism evidence="5 6">
    <name type="scientific">Camelina sativa</name>
    <name type="common">False flax</name>
    <name type="synonym">Myagrum sativum</name>
    <dbReference type="NCBI Taxonomy" id="90675"/>
    <lineage>
        <taxon>Eukaryota</taxon>
        <taxon>Viridiplantae</taxon>
        <taxon>Streptophyta</taxon>
        <taxon>Embryophyta</taxon>
        <taxon>Tracheophyta</taxon>
        <taxon>Spermatophyta</taxon>
        <taxon>Magnoliopsida</taxon>
        <taxon>eudicotyledons</taxon>
        <taxon>Gunneridae</taxon>
        <taxon>Pentapetalae</taxon>
        <taxon>rosids</taxon>
        <taxon>malvids</taxon>
        <taxon>Brassicales</taxon>
        <taxon>Brassicaceae</taxon>
        <taxon>Camelineae</taxon>
        <taxon>Camelina</taxon>
    </lineage>
</organism>
<evidence type="ECO:0000256" key="4">
    <source>
        <dbReference type="SAM" id="Coils"/>
    </source>
</evidence>
<dbReference type="Gene3D" id="3.30.40.10">
    <property type="entry name" value="Zinc/RING finger domain, C3HC4 (zinc finger)"/>
    <property type="match status" value="1"/>
</dbReference>
<reference evidence="6" key="2">
    <citation type="submission" date="2025-08" db="UniProtKB">
        <authorList>
            <consortium name="RefSeq"/>
        </authorList>
    </citation>
    <scope>IDENTIFICATION</scope>
    <source>
        <tissue evidence="6">Leaf</tissue>
    </source>
</reference>
<dbReference type="Pfam" id="PF13920">
    <property type="entry name" value="zf-C3HC4_3"/>
    <property type="match status" value="1"/>
</dbReference>
<accession>A0ABM0TW46</accession>
<keyword evidence="1" id="KW-0479">Metal-binding</keyword>
<evidence type="ECO:0000313" key="6">
    <source>
        <dbReference type="RefSeq" id="XP_010432343.1"/>
    </source>
</evidence>
<dbReference type="Proteomes" id="UP000694864">
    <property type="component" value="Chromosome 10"/>
</dbReference>
<reference evidence="5" key="1">
    <citation type="journal article" date="2014" name="Nat. Commun.">
        <title>The emerging biofuel crop Camelina sativa retains a highly undifferentiated hexaploid genome structure.</title>
        <authorList>
            <person name="Kagale S."/>
            <person name="Koh C."/>
            <person name="Nixon J."/>
            <person name="Bollina V."/>
            <person name="Clarke W.E."/>
            <person name="Tuteja R."/>
            <person name="Spillane C."/>
            <person name="Robinson S.J."/>
            <person name="Links M.G."/>
            <person name="Clarke C."/>
            <person name="Higgins E.E."/>
            <person name="Huebert T."/>
            <person name="Sharpe A.G."/>
            <person name="Parkin I.A."/>
        </authorList>
    </citation>
    <scope>NUCLEOTIDE SEQUENCE [LARGE SCALE GENOMIC DNA]</scope>
    <source>
        <strain evidence="5">cv. DH55</strain>
    </source>
</reference>
<feature type="coiled-coil region" evidence="4">
    <location>
        <begin position="155"/>
        <end position="210"/>
    </location>
</feature>
<keyword evidence="3" id="KW-0862">Zinc</keyword>
<evidence type="ECO:0000256" key="3">
    <source>
        <dbReference type="ARBA" id="ARBA00022833"/>
    </source>
</evidence>
<evidence type="ECO:0000313" key="5">
    <source>
        <dbReference type="Proteomes" id="UP000694864"/>
    </source>
</evidence>
<keyword evidence="4" id="KW-0175">Coiled coil</keyword>
<name>A0ABM0TW46_CAMSA</name>
<dbReference type="PANTHER" id="PTHR42647">
    <property type="entry name" value="SBP (S-RIBONUCLEASE BINDING PROTEIN) FAMILY PROTEIN"/>
    <property type="match status" value="1"/>
</dbReference>
<dbReference type="InterPro" id="IPR013083">
    <property type="entry name" value="Znf_RING/FYVE/PHD"/>
</dbReference>
<proteinExistence type="predicted"/>
<keyword evidence="2" id="KW-0863">Zinc-finger</keyword>